<proteinExistence type="inferred from homology"/>
<dbReference type="PANTHER" id="PTHR43725">
    <property type="entry name" value="UDP-GLUCOSE 4-EPIMERASE"/>
    <property type="match status" value="1"/>
</dbReference>
<keyword evidence="12" id="KW-1185">Reference proteome</keyword>
<dbReference type="PANTHER" id="PTHR43725:SF47">
    <property type="entry name" value="UDP-GLUCOSE 4-EPIMERASE"/>
    <property type="match status" value="1"/>
</dbReference>
<dbReference type="SUPFAM" id="SSF51735">
    <property type="entry name" value="NAD(P)-binding Rossmann-fold domains"/>
    <property type="match status" value="1"/>
</dbReference>
<comment type="cofactor">
    <cofactor evidence="2 9">
        <name>NAD(+)</name>
        <dbReference type="ChEBI" id="CHEBI:57540"/>
    </cofactor>
</comment>
<dbReference type="Gene3D" id="3.40.50.720">
    <property type="entry name" value="NAD(P)-binding Rossmann-like Domain"/>
    <property type="match status" value="1"/>
</dbReference>
<dbReference type="UniPathway" id="UPA00214"/>
<name>A0A1E5T914_9FLAO</name>
<sequence length="341" mass="37556">MDKILVTGGLGFIGSHTVVELQNEGYEVVIIDDLSNSSIKVLDGITAITGKTPVFEKLDLKDKDGVSAFFKKHNDVKGVIHFAASKAVGESVKEPLLYYENNIGTLVYILKELKKLPAASFIFSSSCTVYGQADELPITENAPVKQAESPYGNTKQIGEEIIRDTCKVVSTLKAIALRYFNPVGAHETAKIGELPIGVPQNLVPFITQTAIGLREELSVFGEDYPTPDGTCIRDYIHVVDLAKAHVVALGRLLQDKNKVNYETFNLGTGKGSSVLEVVQSFERVSGKKLNYKIVDRREGDIISAYADTNKANDELGWKTELTLDDAMRSAWKWEQVVRENK</sequence>
<dbReference type="Pfam" id="PF16363">
    <property type="entry name" value="GDP_Man_Dehyd"/>
    <property type="match status" value="1"/>
</dbReference>
<keyword evidence="8 9" id="KW-0413">Isomerase</keyword>
<reference evidence="11 12" key="1">
    <citation type="submission" date="2016-05" db="EMBL/GenBank/DDBJ databases">
        <title>Draft Genome Sequence of Algibacter sp. Strain SK-16 Isolated from the Surface Water of Aburatsubo Inlet.</title>
        <authorList>
            <person name="Wong S.-K."/>
            <person name="Yoshizawa S."/>
            <person name="Nakajima Y."/>
            <person name="Ogura Y."/>
            <person name="Tetsuya H."/>
            <person name="Hamasaki K."/>
        </authorList>
    </citation>
    <scope>NUCLEOTIDE SEQUENCE [LARGE SCALE GENOMIC DNA]</scope>
    <source>
        <strain evidence="11 12">SK-16</strain>
    </source>
</reference>
<dbReference type="GO" id="GO:0006012">
    <property type="term" value="P:galactose metabolic process"/>
    <property type="evidence" value="ECO:0007669"/>
    <property type="project" value="UniProtKB-UniPathway"/>
</dbReference>
<dbReference type="NCBIfam" id="TIGR01179">
    <property type="entry name" value="galE"/>
    <property type="match status" value="1"/>
</dbReference>
<dbReference type="GO" id="GO:0005829">
    <property type="term" value="C:cytosol"/>
    <property type="evidence" value="ECO:0007669"/>
    <property type="project" value="TreeGrafter"/>
</dbReference>
<keyword evidence="7 9" id="KW-0520">NAD</keyword>
<comment type="catalytic activity">
    <reaction evidence="1 9">
        <text>UDP-alpha-D-glucose = UDP-alpha-D-galactose</text>
        <dbReference type="Rhea" id="RHEA:22168"/>
        <dbReference type="ChEBI" id="CHEBI:58885"/>
        <dbReference type="ChEBI" id="CHEBI:66914"/>
        <dbReference type="EC" id="5.1.3.2"/>
    </reaction>
</comment>
<dbReference type="PRINTS" id="PR01713">
    <property type="entry name" value="NUCEPIMERASE"/>
</dbReference>
<accession>A0A1E5T914</accession>
<evidence type="ECO:0000256" key="9">
    <source>
        <dbReference type="RuleBase" id="RU366046"/>
    </source>
</evidence>
<evidence type="ECO:0000313" key="11">
    <source>
        <dbReference type="EMBL" id="OEK07838.1"/>
    </source>
</evidence>
<gene>
    <name evidence="11" type="ORF">A8C32_15255</name>
</gene>
<keyword evidence="9" id="KW-0119">Carbohydrate metabolism</keyword>
<comment type="subunit">
    <text evidence="9">Homodimer.</text>
</comment>
<evidence type="ECO:0000256" key="5">
    <source>
        <dbReference type="ARBA" id="ARBA00013189"/>
    </source>
</evidence>
<dbReference type="GO" id="GO:0003978">
    <property type="term" value="F:UDP-glucose 4-epimerase activity"/>
    <property type="evidence" value="ECO:0007669"/>
    <property type="project" value="UniProtKB-UniRule"/>
</dbReference>
<protein>
    <recommendedName>
        <fullName evidence="6 9">UDP-glucose 4-epimerase</fullName>
        <ecNumber evidence="5 9">5.1.3.2</ecNumber>
    </recommendedName>
</protein>
<dbReference type="InterPro" id="IPR016040">
    <property type="entry name" value="NAD(P)-bd_dom"/>
</dbReference>
<dbReference type="InterPro" id="IPR036291">
    <property type="entry name" value="NAD(P)-bd_dom_sf"/>
</dbReference>
<dbReference type="EMBL" id="MDJD01000043">
    <property type="protein sequence ID" value="OEK07838.1"/>
    <property type="molecule type" value="Genomic_DNA"/>
</dbReference>
<evidence type="ECO:0000256" key="8">
    <source>
        <dbReference type="ARBA" id="ARBA00023235"/>
    </source>
</evidence>
<evidence type="ECO:0000256" key="6">
    <source>
        <dbReference type="ARBA" id="ARBA00018569"/>
    </source>
</evidence>
<evidence type="ECO:0000259" key="10">
    <source>
        <dbReference type="Pfam" id="PF16363"/>
    </source>
</evidence>
<comment type="pathway">
    <text evidence="3 9">Carbohydrate metabolism; galactose metabolism.</text>
</comment>
<comment type="similarity">
    <text evidence="4 9">Belongs to the NAD(P)-dependent epimerase/dehydratase family.</text>
</comment>
<dbReference type="InterPro" id="IPR005886">
    <property type="entry name" value="UDP_G4E"/>
</dbReference>
<dbReference type="AlphaFoldDB" id="A0A1E5T914"/>
<dbReference type="Gene3D" id="3.90.25.10">
    <property type="entry name" value="UDP-galactose 4-epimerase, domain 1"/>
    <property type="match status" value="1"/>
</dbReference>
<evidence type="ECO:0000256" key="3">
    <source>
        <dbReference type="ARBA" id="ARBA00004947"/>
    </source>
</evidence>
<organism evidence="11 12">
    <name type="scientific">Flavivirga aquatica</name>
    <dbReference type="NCBI Taxonomy" id="1849968"/>
    <lineage>
        <taxon>Bacteria</taxon>
        <taxon>Pseudomonadati</taxon>
        <taxon>Bacteroidota</taxon>
        <taxon>Flavobacteriia</taxon>
        <taxon>Flavobacteriales</taxon>
        <taxon>Flavobacteriaceae</taxon>
        <taxon>Flavivirga</taxon>
    </lineage>
</organism>
<comment type="caution">
    <text evidence="11">The sequence shown here is derived from an EMBL/GenBank/DDBJ whole genome shotgun (WGS) entry which is preliminary data.</text>
</comment>
<dbReference type="RefSeq" id="WP_069830296.1">
    <property type="nucleotide sequence ID" value="NZ_MDJD01000043.1"/>
</dbReference>
<dbReference type="STRING" id="1849968.A8C32_15255"/>
<dbReference type="CDD" id="cd05247">
    <property type="entry name" value="UDP_G4E_1_SDR_e"/>
    <property type="match status" value="1"/>
</dbReference>
<evidence type="ECO:0000313" key="12">
    <source>
        <dbReference type="Proteomes" id="UP000095713"/>
    </source>
</evidence>
<dbReference type="OrthoDB" id="9801785at2"/>
<evidence type="ECO:0000256" key="7">
    <source>
        <dbReference type="ARBA" id="ARBA00023027"/>
    </source>
</evidence>
<dbReference type="EC" id="5.1.3.2" evidence="5 9"/>
<feature type="domain" description="NAD(P)-binding" evidence="10">
    <location>
        <begin position="5"/>
        <end position="328"/>
    </location>
</feature>
<evidence type="ECO:0000256" key="1">
    <source>
        <dbReference type="ARBA" id="ARBA00000083"/>
    </source>
</evidence>
<dbReference type="Proteomes" id="UP000095713">
    <property type="component" value="Unassembled WGS sequence"/>
</dbReference>
<evidence type="ECO:0000256" key="2">
    <source>
        <dbReference type="ARBA" id="ARBA00001911"/>
    </source>
</evidence>
<evidence type="ECO:0000256" key="4">
    <source>
        <dbReference type="ARBA" id="ARBA00007637"/>
    </source>
</evidence>